<feature type="compositionally biased region" description="Acidic residues" evidence="1">
    <location>
        <begin position="134"/>
        <end position="146"/>
    </location>
</feature>
<sequence>MYGIGPNGGIVISFNLFASRFDQAFTTLLSLHALSMMKFIEKDSNMSKYVLIDTPSGMGKDLEDHQDAWNQKTAYINNLGHSMSSFRVVASSRKNWSAFRKDMGSVAFDTGTATDRLSPVSDPSDLTLTRGKLDEEEEEADSDTDDIERKAMQHSDPEFYAIPMARYWKRNNEYFLEVQKSLGVGEVRRQRLRLAAATETKKPPAP</sequence>
<reference evidence="2" key="1">
    <citation type="submission" date="2023-06" db="EMBL/GenBank/DDBJ databases">
        <title>Reference genome for the Northern bat (Eptesicus nilssonii), a most northern bat species.</title>
        <authorList>
            <person name="Laine V.N."/>
            <person name="Pulliainen A.T."/>
            <person name="Lilley T.M."/>
        </authorList>
    </citation>
    <scope>NUCLEOTIDE SEQUENCE</scope>
    <source>
        <strain evidence="2">BLF_Eptnil</strain>
        <tissue evidence="2">Kidney</tissue>
    </source>
</reference>
<gene>
    <name evidence="2" type="ORF">QTO34_014428</name>
</gene>
<dbReference type="AlphaFoldDB" id="A0AA40LU02"/>
<name>A0AA40LU02_CNENI</name>
<keyword evidence="3" id="KW-1185">Reference proteome</keyword>
<accession>A0AA40LU02</accession>
<dbReference type="Proteomes" id="UP001177744">
    <property type="component" value="Unassembled WGS sequence"/>
</dbReference>
<evidence type="ECO:0000256" key="1">
    <source>
        <dbReference type="SAM" id="MobiDB-lite"/>
    </source>
</evidence>
<organism evidence="2 3">
    <name type="scientific">Cnephaeus nilssonii</name>
    <name type="common">Northern bat</name>
    <name type="synonym">Eptesicus nilssonii</name>
    <dbReference type="NCBI Taxonomy" id="3371016"/>
    <lineage>
        <taxon>Eukaryota</taxon>
        <taxon>Metazoa</taxon>
        <taxon>Chordata</taxon>
        <taxon>Craniata</taxon>
        <taxon>Vertebrata</taxon>
        <taxon>Euteleostomi</taxon>
        <taxon>Mammalia</taxon>
        <taxon>Eutheria</taxon>
        <taxon>Laurasiatheria</taxon>
        <taxon>Chiroptera</taxon>
        <taxon>Yangochiroptera</taxon>
        <taxon>Vespertilionidae</taxon>
        <taxon>Cnephaeus</taxon>
    </lineage>
</organism>
<protein>
    <recommendedName>
        <fullName evidence="4">GPN-loop GTPase</fullName>
    </recommendedName>
</protein>
<evidence type="ECO:0000313" key="3">
    <source>
        <dbReference type="Proteomes" id="UP001177744"/>
    </source>
</evidence>
<dbReference type="EMBL" id="JAULJE010000004">
    <property type="protein sequence ID" value="KAK1343873.1"/>
    <property type="molecule type" value="Genomic_DNA"/>
</dbReference>
<feature type="region of interest" description="Disordered" evidence="1">
    <location>
        <begin position="112"/>
        <end position="154"/>
    </location>
</feature>
<evidence type="ECO:0008006" key="4">
    <source>
        <dbReference type="Google" id="ProtNLM"/>
    </source>
</evidence>
<comment type="caution">
    <text evidence="2">The sequence shown here is derived from an EMBL/GenBank/DDBJ whole genome shotgun (WGS) entry which is preliminary data.</text>
</comment>
<dbReference type="InterPro" id="IPR027417">
    <property type="entry name" value="P-loop_NTPase"/>
</dbReference>
<dbReference type="Gene3D" id="3.40.50.300">
    <property type="entry name" value="P-loop containing nucleotide triphosphate hydrolases"/>
    <property type="match status" value="1"/>
</dbReference>
<proteinExistence type="predicted"/>
<evidence type="ECO:0000313" key="2">
    <source>
        <dbReference type="EMBL" id="KAK1343873.1"/>
    </source>
</evidence>